<evidence type="ECO:0000256" key="5">
    <source>
        <dbReference type="ARBA" id="ARBA00023242"/>
    </source>
</evidence>
<dbReference type="STRING" id="930990.A0A067MND8"/>
<dbReference type="Gene3D" id="3.30.40.10">
    <property type="entry name" value="Zinc/RING finger domain, C3HC4 (zinc finger)"/>
    <property type="match status" value="1"/>
</dbReference>
<sequence length="464" mass="52468">MSGDDGDDVAMRDDHTPAHGAHVGLSHDVRMDDMDDGSRSGQATPAELHYLDILERTESPASSSFLAQDENEPTEPVAARPKPTKSAAKGSKKGRAKAQAKPKQVSKLKRAKADTPDSRSRSVSVMPSPAVKEEQQAKDAYEEIEGMVEEKKDDSLYCICRTHYDEDNVMIACDRCDEWYHTKCVSIRDTEVELIDQFICPKCVIIHPNLCTTYKTACANPGCLHPARTPFSKYCSDKCGIEAVMARVDAWSGNINKLAEVPAVKRAKRVEGVVNVSTLHSSMPLSNEDEVQLGRLKEALDKVTRERESRLALIRSLVGRIGLLKHAEKRADGKASDGLCGFDIRMCWDEQEWREWFDAKGRELIEEAEENKVDDERMEEDDSEWYCVGKRKCDRHVGWQKLKLTDFELEKSVNERSLELLTTRERDLRRRIEDLESEITFKRAQAELRNKRETIPLVVVNGTS</sequence>
<keyword evidence="4" id="KW-0862">Zinc</keyword>
<dbReference type="InterPro" id="IPR011011">
    <property type="entry name" value="Znf_FYVE_PHD"/>
</dbReference>
<feature type="compositionally biased region" description="Basic and acidic residues" evidence="8">
    <location>
        <begin position="25"/>
        <end position="38"/>
    </location>
</feature>
<dbReference type="InterPro" id="IPR019787">
    <property type="entry name" value="Znf_PHD-finger"/>
</dbReference>
<keyword evidence="7" id="KW-0175">Coiled coil</keyword>
<evidence type="ECO:0000256" key="8">
    <source>
        <dbReference type="SAM" id="MobiDB-lite"/>
    </source>
</evidence>
<dbReference type="GO" id="GO:0048188">
    <property type="term" value="C:Set1C/COMPASS complex"/>
    <property type="evidence" value="ECO:0007669"/>
    <property type="project" value="InterPro"/>
</dbReference>
<proteinExistence type="predicted"/>
<dbReference type="Proteomes" id="UP000027195">
    <property type="component" value="Unassembled WGS sequence"/>
</dbReference>
<dbReference type="PANTHER" id="PTHR46174:SF1">
    <property type="entry name" value="CXXC-TYPE ZINC FINGER PROTEIN 1"/>
    <property type="match status" value="1"/>
</dbReference>
<dbReference type="GO" id="GO:0045893">
    <property type="term" value="P:positive regulation of DNA-templated transcription"/>
    <property type="evidence" value="ECO:0007669"/>
    <property type="project" value="TreeGrafter"/>
</dbReference>
<organism evidence="10 11">
    <name type="scientific">Botryobasidium botryosum (strain FD-172 SS1)</name>
    <dbReference type="NCBI Taxonomy" id="930990"/>
    <lineage>
        <taxon>Eukaryota</taxon>
        <taxon>Fungi</taxon>
        <taxon>Dikarya</taxon>
        <taxon>Basidiomycota</taxon>
        <taxon>Agaricomycotina</taxon>
        <taxon>Agaricomycetes</taxon>
        <taxon>Cantharellales</taxon>
        <taxon>Botryobasidiaceae</taxon>
        <taxon>Botryobasidium</taxon>
    </lineage>
</organism>
<evidence type="ECO:0000313" key="11">
    <source>
        <dbReference type="Proteomes" id="UP000027195"/>
    </source>
</evidence>
<keyword evidence="2" id="KW-0479">Metal-binding</keyword>
<dbReference type="InParanoid" id="A0A067MND8"/>
<dbReference type="EMBL" id="KL198028">
    <property type="protein sequence ID" value="KDQ16235.1"/>
    <property type="molecule type" value="Genomic_DNA"/>
</dbReference>
<dbReference type="InterPro" id="IPR013083">
    <property type="entry name" value="Znf_RING/FYVE/PHD"/>
</dbReference>
<dbReference type="PANTHER" id="PTHR46174">
    <property type="entry name" value="CXXC-TYPE ZINC FINGER PROTEIN 1"/>
    <property type="match status" value="1"/>
</dbReference>
<feature type="coiled-coil region" evidence="7">
    <location>
        <begin position="418"/>
        <end position="445"/>
    </location>
</feature>
<dbReference type="GO" id="GO:0008270">
    <property type="term" value="F:zinc ion binding"/>
    <property type="evidence" value="ECO:0007669"/>
    <property type="project" value="UniProtKB-KW"/>
</dbReference>
<reference evidence="11" key="1">
    <citation type="journal article" date="2014" name="Proc. Natl. Acad. Sci. U.S.A.">
        <title>Extensive sampling of basidiomycete genomes demonstrates inadequacy of the white-rot/brown-rot paradigm for wood decay fungi.</title>
        <authorList>
            <person name="Riley R."/>
            <person name="Salamov A.A."/>
            <person name="Brown D.W."/>
            <person name="Nagy L.G."/>
            <person name="Floudas D."/>
            <person name="Held B.W."/>
            <person name="Levasseur A."/>
            <person name="Lombard V."/>
            <person name="Morin E."/>
            <person name="Otillar R."/>
            <person name="Lindquist E.A."/>
            <person name="Sun H."/>
            <person name="LaButti K.M."/>
            <person name="Schmutz J."/>
            <person name="Jabbour D."/>
            <person name="Luo H."/>
            <person name="Baker S.E."/>
            <person name="Pisabarro A.G."/>
            <person name="Walton J.D."/>
            <person name="Blanchette R.A."/>
            <person name="Henrissat B."/>
            <person name="Martin F."/>
            <person name="Cullen D."/>
            <person name="Hibbett D.S."/>
            <person name="Grigoriev I.V."/>
        </authorList>
    </citation>
    <scope>NUCLEOTIDE SEQUENCE [LARGE SCALE GENOMIC DNA]</scope>
    <source>
        <strain evidence="11">FD-172 SS1</strain>
    </source>
</reference>
<feature type="compositionally biased region" description="Basic and acidic residues" evidence="8">
    <location>
        <begin position="49"/>
        <end position="58"/>
    </location>
</feature>
<dbReference type="AlphaFoldDB" id="A0A067MND8"/>
<name>A0A067MND8_BOTB1</name>
<dbReference type="PROSITE" id="PS01359">
    <property type="entry name" value="ZF_PHD_1"/>
    <property type="match status" value="1"/>
</dbReference>
<evidence type="ECO:0000256" key="7">
    <source>
        <dbReference type="SAM" id="Coils"/>
    </source>
</evidence>
<feature type="compositionally biased region" description="Basic residues" evidence="8">
    <location>
        <begin position="90"/>
        <end position="110"/>
    </location>
</feature>
<protein>
    <recommendedName>
        <fullName evidence="9">PHD-type domain-containing protein</fullName>
    </recommendedName>
</protein>
<dbReference type="PROSITE" id="PS50016">
    <property type="entry name" value="ZF_PHD_2"/>
    <property type="match status" value="1"/>
</dbReference>
<evidence type="ECO:0000313" key="10">
    <source>
        <dbReference type="EMBL" id="KDQ16235.1"/>
    </source>
</evidence>
<evidence type="ECO:0000256" key="1">
    <source>
        <dbReference type="ARBA" id="ARBA00004123"/>
    </source>
</evidence>
<gene>
    <name evidence="10" type="ORF">BOTBODRAFT_30954</name>
</gene>
<dbReference type="SUPFAM" id="SSF57903">
    <property type="entry name" value="FYVE/PHD zinc finger"/>
    <property type="match status" value="1"/>
</dbReference>
<feature type="domain" description="PHD-type" evidence="9">
    <location>
        <begin position="155"/>
        <end position="206"/>
    </location>
</feature>
<feature type="compositionally biased region" description="Basic and acidic residues" evidence="8">
    <location>
        <begin position="111"/>
        <end position="120"/>
    </location>
</feature>
<dbReference type="HOGENOM" id="CLU_589235_0_0_1"/>
<evidence type="ECO:0000256" key="4">
    <source>
        <dbReference type="ARBA" id="ARBA00022833"/>
    </source>
</evidence>
<evidence type="ECO:0000256" key="3">
    <source>
        <dbReference type="ARBA" id="ARBA00022771"/>
    </source>
</evidence>
<evidence type="ECO:0000259" key="9">
    <source>
        <dbReference type="PROSITE" id="PS50016"/>
    </source>
</evidence>
<keyword evidence="11" id="KW-1185">Reference proteome</keyword>
<evidence type="ECO:0000256" key="2">
    <source>
        <dbReference type="ARBA" id="ARBA00022723"/>
    </source>
</evidence>
<dbReference type="InterPro" id="IPR019786">
    <property type="entry name" value="Zinc_finger_PHD-type_CS"/>
</dbReference>
<accession>A0A067MND8</accession>
<dbReference type="Pfam" id="PF00628">
    <property type="entry name" value="PHD"/>
    <property type="match status" value="1"/>
</dbReference>
<dbReference type="FunCoup" id="A0A067MND8">
    <property type="interactions" value="3"/>
</dbReference>
<dbReference type="SMART" id="SM00249">
    <property type="entry name" value="PHD"/>
    <property type="match status" value="1"/>
</dbReference>
<dbReference type="OrthoDB" id="436852at2759"/>
<comment type="subcellular location">
    <subcellularLocation>
        <location evidence="1">Nucleus</location>
    </subcellularLocation>
</comment>
<keyword evidence="5" id="KW-0539">Nucleus</keyword>
<keyword evidence="3 6" id="KW-0863">Zinc-finger</keyword>
<dbReference type="InterPro" id="IPR037869">
    <property type="entry name" value="Spp1/CFP1"/>
</dbReference>
<feature type="region of interest" description="Disordered" evidence="8">
    <location>
        <begin position="1"/>
        <end position="137"/>
    </location>
</feature>
<evidence type="ECO:0000256" key="6">
    <source>
        <dbReference type="PROSITE-ProRule" id="PRU00146"/>
    </source>
</evidence>
<dbReference type="InterPro" id="IPR001965">
    <property type="entry name" value="Znf_PHD"/>
</dbReference>